<dbReference type="InterPro" id="IPR027417">
    <property type="entry name" value="P-loop_NTPase"/>
</dbReference>
<dbReference type="OrthoDB" id="9799110at2"/>
<evidence type="ECO:0000256" key="1">
    <source>
        <dbReference type="ARBA" id="ARBA00004496"/>
    </source>
</evidence>
<evidence type="ECO:0000256" key="2">
    <source>
        <dbReference type="ARBA" id="ARBA00007599"/>
    </source>
</evidence>
<sequence length="171" mass="17939">MKIELPTRRHTTRLAGALAPLLKPGDLVVLTGDLGAGKTFFARALCRALGVPHEVPVTSPTFTLVHQLEGRLPIAHADLYRLGSDTADASEGELSQLGLRELRAEGSALLVEWGEPFLEALGGDALRIHLITCPPDAGAQRAAVVSATGPRSLVLLTSLPSPATLRASSGR</sequence>
<dbReference type="RefSeq" id="WP_050428915.1">
    <property type="nucleotide sequence ID" value="NZ_CP012159.1"/>
</dbReference>
<proteinExistence type="inferred from homology"/>
<dbReference type="PANTHER" id="PTHR33540:SF2">
    <property type="entry name" value="TRNA THREONYLCARBAMOYLADENOSINE BIOSYNTHESIS PROTEIN TSAE"/>
    <property type="match status" value="1"/>
</dbReference>
<keyword evidence="5" id="KW-0819">tRNA processing</keyword>
<evidence type="ECO:0000256" key="7">
    <source>
        <dbReference type="ARBA" id="ARBA00022741"/>
    </source>
</evidence>
<dbReference type="STRING" id="52.CMC5_005030"/>
<dbReference type="EMBL" id="CP012159">
    <property type="protein sequence ID" value="AKT36390.1"/>
    <property type="molecule type" value="Genomic_DNA"/>
</dbReference>
<keyword evidence="8" id="KW-0067">ATP-binding</keyword>
<dbReference type="GO" id="GO:0005737">
    <property type="term" value="C:cytoplasm"/>
    <property type="evidence" value="ECO:0007669"/>
    <property type="project" value="UniProtKB-SubCell"/>
</dbReference>
<evidence type="ECO:0000313" key="11">
    <source>
        <dbReference type="EMBL" id="AKT36390.1"/>
    </source>
</evidence>
<accession>A0A0K1E684</accession>
<evidence type="ECO:0000256" key="8">
    <source>
        <dbReference type="ARBA" id="ARBA00022840"/>
    </source>
</evidence>
<dbReference type="PATRIC" id="fig|52.7.peg.537"/>
<dbReference type="GO" id="GO:0005524">
    <property type="term" value="F:ATP binding"/>
    <property type="evidence" value="ECO:0007669"/>
    <property type="project" value="UniProtKB-KW"/>
</dbReference>
<dbReference type="GO" id="GO:0046872">
    <property type="term" value="F:metal ion binding"/>
    <property type="evidence" value="ECO:0007669"/>
    <property type="project" value="UniProtKB-KW"/>
</dbReference>
<dbReference type="PANTHER" id="PTHR33540">
    <property type="entry name" value="TRNA THREONYLCARBAMOYLADENOSINE BIOSYNTHESIS PROTEIN TSAE"/>
    <property type="match status" value="1"/>
</dbReference>
<keyword evidence="7" id="KW-0547">Nucleotide-binding</keyword>
<dbReference type="KEGG" id="ccro:CMC5_005030"/>
<dbReference type="Proteomes" id="UP000067626">
    <property type="component" value="Chromosome"/>
</dbReference>
<evidence type="ECO:0000256" key="10">
    <source>
        <dbReference type="ARBA" id="ARBA00032441"/>
    </source>
</evidence>
<dbReference type="GO" id="GO:0002949">
    <property type="term" value="P:tRNA threonylcarbamoyladenosine modification"/>
    <property type="evidence" value="ECO:0007669"/>
    <property type="project" value="InterPro"/>
</dbReference>
<evidence type="ECO:0000256" key="4">
    <source>
        <dbReference type="ARBA" id="ARBA00022490"/>
    </source>
</evidence>
<dbReference type="NCBIfam" id="TIGR00150">
    <property type="entry name" value="T6A_YjeE"/>
    <property type="match status" value="1"/>
</dbReference>
<organism evidence="11 12">
    <name type="scientific">Chondromyces crocatus</name>
    <dbReference type="NCBI Taxonomy" id="52"/>
    <lineage>
        <taxon>Bacteria</taxon>
        <taxon>Pseudomonadati</taxon>
        <taxon>Myxococcota</taxon>
        <taxon>Polyangia</taxon>
        <taxon>Polyangiales</taxon>
        <taxon>Polyangiaceae</taxon>
        <taxon>Chondromyces</taxon>
    </lineage>
</organism>
<evidence type="ECO:0000256" key="9">
    <source>
        <dbReference type="ARBA" id="ARBA00022842"/>
    </source>
</evidence>
<name>A0A0K1E684_CHOCO</name>
<evidence type="ECO:0000256" key="3">
    <source>
        <dbReference type="ARBA" id="ARBA00019010"/>
    </source>
</evidence>
<dbReference type="AlphaFoldDB" id="A0A0K1E684"/>
<comment type="subcellular location">
    <subcellularLocation>
        <location evidence="1">Cytoplasm</location>
    </subcellularLocation>
</comment>
<comment type="similarity">
    <text evidence="2">Belongs to the TsaE family.</text>
</comment>
<evidence type="ECO:0000256" key="6">
    <source>
        <dbReference type="ARBA" id="ARBA00022723"/>
    </source>
</evidence>
<protein>
    <recommendedName>
        <fullName evidence="3">tRNA threonylcarbamoyladenosine biosynthesis protein TsaE</fullName>
    </recommendedName>
    <alternativeName>
        <fullName evidence="10">t(6)A37 threonylcarbamoyladenosine biosynthesis protein TsaE</fullName>
    </alternativeName>
</protein>
<reference evidence="11 12" key="1">
    <citation type="submission" date="2015-07" db="EMBL/GenBank/DDBJ databases">
        <title>Genome analysis of myxobacterium Chondromyces crocatus Cm c5 reveals a high potential for natural compound synthesis and the genetic basis for the loss of fruiting body formation.</title>
        <authorList>
            <person name="Zaburannyi N."/>
            <person name="Bunk B."/>
            <person name="Maier J."/>
            <person name="Overmann J."/>
            <person name="Mueller R."/>
        </authorList>
    </citation>
    <scope>NUCLEOTIDE SEQUENCE [LARGE SCALE GENOMIC DNA]</scope>
    <source>
        <strain evidence="11 12">Cm c5</strain>
    </source>
</reference>
<evidence type="ECO:0000313" key="12">
    <source>
        <dbReference type="Proteomes" id="UP000067626"/>
    </source>
</evidence>
<evidence type="ECO:0000256" key="5">
    <source>
        <dbReference type="ARBA" id="ARBA00022694"/>
    </source>
</evidence>
<dbReference type="Pfam" id="PF02367">
    <property type="entry name" value="TsaE"/>
    <property type="match status" value="1"/>
</dbReference>
<dbReference type="Gene3D" id="3.40.50.300">
    <property type="entry name" value="P-loop containing nucleotide triphosphate hydrolases"/>
    <property type="match status" value="1"/>
</dbReference>
<dbReference type="InterPro" id="IPR003442">
    <property type="entry name" value="T6A_TsaE"/>
</dbReference>
<keyword evidence="12" id="KW-1185">Reference proteome</keyword>
<keyword evidence="9" id="KW-0460">Magnesium</keyword>
<keyword evidence="4" id="KW-0963">Cytoplasm</keyword>
<keyword evidence="6" id="KW-0479">Metal-binding</keyword>
<dbReference type="SUPFAM" id="SSF52540">
    <property type="entry name" value="P-loop containing nucleoside triphosphate hydrolases"/>
    <property type="match status" value="1"/>
</dbReference>
<gene>
    <name evidence="11" type="ORF">CMC5_005030</name>
</gene>